<proteinExistence type="predicted"/>
<evidence type="ECO:0000313" key="4">
    <source>
        <dbReference type="EMBL" id="KAF4952968.1"/>
    </source>
</evidence>
<evidence type="ECO:0000256" key="1">
    <source>
        <dbReference type="ARBA" id="ARBA00022857"/>
    </source>
</evidence>
<feature type="domain" description="NmrA-like" evidence="3">
    <location>
        <begin position="20"/>
        <end position="122"/>
    </location>
</feature>
<evidence type="ECO:0000259" key="3">
    <source>
        <dbReference type="Pfam" id="PF05368"/>
    </source>
</evidence>
<accession>A0A8H4WW39</accession>
<keyword evidence="1" id="KW-0521">NADP</keyword>
<keyword evidence="2" id="KW-0560">Oxidoreductase</keyword>
<organism evidence="4 5">
    <name type="scientific">Fusarium sarcochroum</name>
    <dbReference type="NCBI Taxonomy" id="1208366"/>
    <lineage>
        <taxon>Eukaryota</taxon>
        <taxon>Fungi</taxon>
        <taxon>Dikarya</taxon>
        <taxon>Ascomycota</taxon>
        <taxon>Pezizomycotina</taxon>
        <taxon>Sordariomycetes</taxon>
        <taxon>Hypocreomycetidae</taxon>
        <taxon>Hypocreales</taxon>
        <taxon>Nectriaceae</taxon>
        <taxon>Fusarium</taxon>
        <taxon>Fusarium lateritium species complex</taxon>
    </lineage>
</organism>
<keyword evidence="5" id="KW-1185">Reference proteome</keyword>
<sequence>MSASQFAKDQPAGFTNRIERVAIVGAGGRQGAHLTEQFLKTGKHSVTALTRANGTSKFPDGVNTVSVDYEDEASIVSALEGQQLLIITLANGVDSEVHNRIVRAAGKAGTRYIIPNIYAANVVVNNKGAVDHLFPAAALRDLLTEIERVGVSSWTVLVGSIWFEYGFLGGPSFFGFDINNRQVTLFDDGSAKINTSTWAQYGRAAAALASLKELPEDENDTSPTIAQFKNQPLYVSSFFVSQKDILKSVQQVTNTADAEWDIKQESTSDRIENGKTKAATGNFLGFVEMYYSFIFSSEGQKLNFQDKRHNELLGLPEENLDDIVKACVERAKNGYNPFQ</sequence>
<dbReference type="GO" id="GO:0016491">
    <property type="term" value="F:oxidoreductase activity"/>
    <property type="evidence" value="ECO:0007669"/>
    <property type="project" value="UniProtKB-KW"/>
</dbReference>
<dbReference type="PANTHER" id="PTHR47706">
    <property type="entry name" value="NMRA-LIKE FAMILY PROTEIN"/>
    <property type="match status" value="1"/>
</dbReference>
<gene>
    <name evidence="4" type="ORF">FSARC_12507</name>
</gene>
<dbReference type="PANTHER" id="PTHR47706:SF7">
    <property type="entry name" value="CIPA-LIKE, PUTATIVE (AFU_ORTHOLOGUE AFUA_1G01630)-RELATED"/>
    <property type="match status" value="1"/>
</dbReference>
<dbReference type="InterPro" id="IPR008030">
    <property type="entry name" value="NmrA-like"/>
</dbReference>
<dbReference type="SUPFAM" id="SSF51735">
    <property type="entry name" value="NAD(P)-binding Rossmann-fold domains"/>
    <property type="match status" value="1"/>
</dbReference>
<dbReference type="Pfam" id="PF05368">
    <property type="entry name" value="NmrA"/>
    <property type="match status" value="1"/>
</dbReference>
<dbReference type="Gene3D" id="3.40.50.720">
    <property type="entry name" value="NAD(P)-binding Rossmann-like Domain"/>
    <property type="match status" value="1"/>
</dbReference>
<dbReference type="OrthoDB" id="419598at2759"/>
<dbReference type="InterPro" id="IPR051609">
    <property type="entry name" value="NmrA/Isoflavone_reductase-like"/>
</dbReference>
<dbReference type="InterPro" id="IPR036291">
    <property type="entry name" value="NAD(P)-bd_dom_sf"/>
</dbReference>
<reference evidence="4" key="2">
    <citation type="submission" date="2020-05" db="EMBL/GenBank/DDBJ databases">
        <authorList>
            <person name="Kim H.-S."/>
            <person name="Proctor R.H."/>
            <person name="Brown D.W."/>
        </authorList>
    </citation>
    <scope>NUCLEOTIDE SEQUENCE</scope>
    <source>
        <strain evidence="4">NRRL 20472</strain>
    </source>
</reference>
<evidence type="ECO:0000256" key="2">
    <source>
        <dbReference type="ARBA" id="ARBA00023002"/>
    </source>
</evidence>
<evidence type="ECO:0000313" key="5">
    <source>
        <dbReference type="Proteomes" id="UP000622797"/>
    </source>
</evidence>
<dbReference type="EMBL" id="JABEXW010000859">
    <property type="protein sequence ID" value="KAF4952968.1"/>
    <property type="molecule type" value="Genomic_DNA"/>
</dbReference>
<protein>
    <recommendedName>
        <fullName evidence="3">NmrA-like domain-containing protein</fullName>
    </recommendedName>
</protein>
<dbReference type="Proteomes" id="UP000622797">
    <property type="component" value="Unassembled WGS sequence"/>
</dbReference>
<dbReference type="AlphaFoldDB" id="A0A8H4WW39"/>
<comment type="caution">
    <text evidence="4">The sequence shown here is derived from an EMBL/GenBank/DDBJ whole genome shotgun (WGS) entry which is preliminary data.</text>
</comment>
<reference evidence="4" key="1">
    <citation type="journal article" date="2020" name="BMC Genomics">
        <title>Correction to: Identification and distribution of gene clusters required for synthesis of sphingolipid metabolism inhibitors in diverse species of the filamentous fungus Fusarium.</title>
        <authorList>
            <person name="Kim H.S."/>
            <person name="Lohmar J.M."/>
            <person name="Busman M."/>
            <person name="Brown D.W."/>
            <person name="Naumann T.A."/>
            <person name="Divon H.H."/>
            <person name="Lysoe E."/>
            <person name="Uhlig S."/>
            <person name="Proctor R.H."/>
        </authorList>
    </citation>
    <scope>NUCLEOTIDE SEQUENCE</scope>
    <source>
        <strain evidence="4">NRRL 20472</strain>
    </source>
</reference>
<name>A0A8H4WW39_9HYPO</name>